<sequence length="31" mass="3203">MDGSTITNDGSSTQTITNVANVTLSTSQVLF</sequence>
<reference evidence="1" key="1">
    <citation type="journal article" date="2020" name="Nature">
        <title>Giant virus diversity and host interactions through global metagenomics.</title>
        <authorList>
            <person name="Schulz F."/>
            <person name="Roux S."/>
            <person name="Paez-Espino D."/>
            <person name="Jungbluth S."/>
            <person name="Walsh D.A."/>
            <person name="Denef V.J."/>
            <person name="McMahon K.D."/>
            <person name="Konstantinidis K.T."/>
            <person name="Eloe-Fadrosh E.A."/>
            <person name="Kyrpides N.C."/>
            <person name="Woyke T."/>
        </authorList>
    </citation>
    <scope>NUCLEOTIDE SEQUENCE</scope>
    <source>
        <strain evidence="1">GVMAG-M-3300009187-29</strain>
    </source>
</reference>
<dbReference type="EMBL" id="MN739055">
    <property type="protein sequence ID" value="QHS86423.1"/>
    <property type="molecule type" value="Genomic_DNA"/>
</dbReference>
<proteinExistence type="predicted"/>
<accession>A0A6C0B4L4</accession>
<evidence type="ECO:0000313" key="1">
    <source>
        <dbReference type="EMBL" id="QHS86423.1"/>
    </source>
</evidence>
<name>A0A6C0B4L4_9ZZZZ</name>
<protein>
    <submittedName>
        <fullName evidence="1">Uncharacterized protein</fullName>
    </submittedName>
</protein>
<organism evidence="1">
    <name type="scientific">viral metagenome</name>
    <dbReference type="NCBI Taxonomy" id="1070528"/>
    <lineage>
        <taxon>unclassified sequences</taxon>
        <taxon>metagenomes</taxon>
        <taxon>organismal metagenomes</taxon>
    </lineage>
</organism>
<dbReference type="AlphaFoldDB" id="A0A6C0B4L4"/>